<comment type="caution">
    <text evidence="1">The sequence shown here is derived from an EMBL/GenBank/DDBJ whole genome shotgun (WGS) entry which is preliminary data.</text>
</comment>
<dbReference type="AlphaFoldDB" id="A0ABD2WGG4"/>
<dbReference type="Proteomes" id="UP001627154">
    <property type="component" value="Unassembled WGS sequence"/>
</dbReference>
<evidence type="ECO:0000313" key="2">
    <source>
        <dbReference type="Proteomes" id="UP001627154"/>
    </source>
</evidence>
<sequence length="100" mass="11401">MCVSAIKGEAICEKAALARHDARRRAVHEVFICKPCARELRARENVECTNGELLLLHRVYEKSSPNAHIHTRMIIIAVNPTKVKKVFFYHCRRVCAESEG</sequence>
<dbReference type="EMBL" id="JBJJXI010000107">
    <property type="protein sequence ID" value="KAL3392161.1"/>
    <property type="molecule type" value="Genomic_DNA"/>
</dbReference>
<gene>
    <name evidence="1" type="ORF">TKK_013467</name>
</gene>
<protein>
    <submittedName>
        <fullName evidence="1">Uncharacterized protein</fullName>
    </submittedName>
</protein>
<reference evidence="1 2" key="1">
    <citation type="journal article" date="2024" name="bioRxiv">
        <title>A reference genome for Trichogramma kaykai: A tiny desert-dwelling parasitoid wasp with competing sex-ratio distorters.</title>
        <authorList>
            <person name="Culotta J."/>
            <person name="Lindsey A.R."/>
        </authorList>
    </citation>
    <scope>NUCLEOTIDE SEQUENCE [LARGE SCALE GENOMIC DNA]</scope>
    <source>
        <strain evidence="1 2">KSX58</strain>
    </source>
</reference>
<keyword evidence="2" id="KW-1185">Reference proteome</keyword>
<proteinExistence type="predicted"/>
<name>A0ABD2WGG4_9HYME</name>
<evidence type="ECO:0000313" key="1">
    <source>
        <dbReference type="EMBL" id="KAL3392161.1"/>
    </source>
</evidence>
<organism evidence="1 2">
    <name type="scientific">Trichogramma kaykai</name>
    <dbReference type="NCBI Taxonomy" id="54128"/>
    <lineage>
        <taxon>Eukaryota</taxon>
        <taxon>Metazoa</taxon>
        <taxon>Ecdysozoa</taxon>
        <taxon>Arthropoda</taxon>
        <taxon>Hexapoda</taxon>
        <taxon>Insecta</taxon>
        <taxon>Pterygota</taxon>
        <taxon>Neoptera</taxon>
        <taxon>Endopterygota</taxon>
        <taxon>Hymenoptera</taxon>
        <taxon>Apocrita</taxon>
        <taxon>Proctotrupomorpha</taxon>
        <taxon>Chalcidoidea</taxon>
        <taxon>Trichogrammatidae</taxon>
        <taxon>Trichogramma</taxon>
    </lineage>
</organism>
<accession>A0ABD2WGG4</accession>